<keyword evidence="4" id="KW-0378">Hydrolase</keyword>
<dbReference type="PROSITE" id="PS51257">
    <property type="entry name" value="PROKAR_LIPOPROTEIN"/>
    <property type="match status" value="1"/>
</dbReference>
<sequence>MHLKNFMIISLTAIIITGCSNGEESSDENADEDPKTEHTAEGDDKANKEKPDENQSNNDEQSDETREENPNEDEGNEKGDKQSDEENKENDKGSKDTHSYKDDKALPKVTLEYGDQGNKVKNVQQALNKLGYSLTLDGKYGWTMVWVVKDFQAQFNELQVDGIYGPGTRAYIEDALAGNLEVQPGSGMKADQNNKDSTNNNDQSSDQNNQSGHGSAQVISDPSAVGVLVNKKHHLPADYIPPNLVVPDVRFPFTEDLPKRQMRQIAANALEKMFAAADQAGVDLFAQSGYRSYDRQEAIFAANAREHGQKAANQFSAQPGESEHQTGLAMDVTSADINFRLTTAFANTDEGKWVAEHASDYGFIIRYPKGKTDITGYQYEPWHLRFVGRKVAKYIDANNITLDEYWHDQ</sequence>
<feature type="domain" description="Peptidoglycan binding-like" evidence="2">
    <location>
        <begin position="116"/>
        <end position="170"/>
    </location>
</feature>
<dbReference type="EMBL" id="JBHSFU010000004">
    <property type="protein sequence ID" value="MFC4558278.1"/>
    <property type="molecule type" value="Genomic_DNA"/>
</dbReference>
<feature type="compositionally biased region" description="Low complexity" evidence="1">
    <location>
        <begin position="195"/>
        <end position="211"/>
    </location>
</feature>
<evidence type="ECO:0000259" key="2">
    <source>
        <dbReference type="Pfam" id="PF01471"/>
    </source>
</evidence>
<dbReference type="InterPro" id="IPR036366">
    <property type="entry name" value="PGBDSf"/>
</dbReference>
<proteinExistence type="predicted"/>
<keyword evidence="5" id="KW-1185">Reference proteome</keyword>
<protein>
    <submittedName>
        <fullName evidence="4">D-alanyl-D-alanine carboxypeptidase family protein</fullName>
    </submittedName>
</protein>
<dbReference type="InterPro" id="IPR058193">
    <property type="entry name" value="VanY/YodJ_core_dom"/>
</dbReference>
<name>A0ABV9DJM5_9BACI</name>
<accession>A0ABV9DJM5</accession>
<dbReference type="RefSeq" id="WP_390294836.1">
    <property type="nucleotide sequence ID" value="NZ_JBHSFU010000004.1"/>
</dbReference>
<feature type="compositionally biased region" description="Basic and acidic residues" evidence="1">
    <location>
        <begin position="32"/>
        <end position="53"/>
    </location>
</feature>
<organism evidence="4 5">
    <name type="scientific">Virgibacillus kekensis</name>
    <dbReference type="NCBI Taxonomy" id="202261"/>
    <lineage>
        <taxon>Bacteria</taxon>
        <taxon>Bacillati</taxon>
        <taxon>Bacillota</taxon>
        <taxon>Bacilli</taxon>
        <taxon>Bacillales</taxon>
        <taxon>Bacillaceae</taxon>
        <taxon>Virgibacillus</taxon>
    </lineage>
</organism>
<dbReference type="InterPro" id="IPR036365">
    <property type="entry name" value="PGBD-like_sf"/>
</dbReference>
<evidence type="ECO:0000313" key="5">
    <source>
        <dbReference type="Proteomes" id="UP001595989"/>
    </source>
</evidence>
<dbReference type="SUPFAM" id="SSF55166">
    <property type="entry name" value="Hedgehog/DD-peptidase"/>
    <property type="match status" value="1"/>
</dbReference>
<dbReference type="PANTHER" id="PTHR34385">
    <property type="entry name" value="D-ALANYL-D-ALANINE CARBOXYPEPTIDASE"/>
    <property type="match status" value="1"/>
</dbReference>
<keyword evidence="4" id="KW-0645">Protease</keyword>
<dbReference type="Gene3D" id="3.30.1380.10">
    <property type="match status" value="1"/>
</dbReference>
<evidence type="ECO:0000256" key="1">
    <source>
        <dbReference type="SAM" id="MobiDB-lite"/>
    </source>
</evidence>
<comment type="caution">
    <text evidence="4">The sequence shown here is derived from an EMBL/GenBank/DDBJ whole genome shotgun (WGS) entry which is preliminary data.</text>
</comment>
<dbReference type="PANTHER" id="PTHR34385:SF1">
    <property type="entry name" value="PEPTIDOGLYCAN L-ALANYL-D-GLUTAMATE ENDOPEPTIDASE CWLK"/>
    <property type="match status" value="1"/>
</dbReference>
<dbReference type="Pfam" id="PF02557">
    <property type="entry name" value="VanY"/>
    <property type="match status" value="1"/>
</dbReference>
<dbReference type="GO" id="GO:0004180">
    <property type="term" value="F:carboxypeptidase activity"/>
    <property type="evidence" value="ECO:0007669"/>
    <property type="project" value="UniProtKB-KW"/>
</dbReference>
<feature type="compositionally biased region" description="Basic and acidic residues" evidence="1">
    <location>
        <begin position="76"/>
        <end position="106"/>
    </location>
</feature>
<dbReference type="InterPro" id="IPR002477">
    <property type="entry name" value="Peptidoglycan-bd-like"/>
</dbReference>
<dbReference type="InterPro" id="IPR003709">
    <property type="entry name" value="VanY-like_core_dom"/>
</dbReference>
<feature type="region of interest" description="Disordered" evidence="1">
    <location>
        <begin position="182"/>
        <end position="217"/>
    </location>
</feature>
<evidence type="ECO:0000313" key="4">
    <source>
        <dbReference type="EMBL" id="MFC4558278.1"/>
    </source>
</evidence>
<dbReference type="Proteomes" id="UP001595989">
    <property type="component" value="Unassembled WGS sequence"/>
</dbReference>
<feature type="region of interest" description="Disordered" evidence="1">
    <location>
        <begin position="20"/>
        <end position="108"/>
    </location>
</feature>
<gene>
    <name evidence="4" type="ORF">ACFO3D_08630</name>
</gene>
<dbReference type="Gene3D" id="1.10.101.10">
    <property type="entry name" value="PGBD-like superfamily/PGBD"/>
    <property type="match status" value="1"/>
</dbReference>
<keyword evidence="4" id="KW-0121">Carboxypeptidase</keyword>
<reference evidence="5" key="1">
    <citation type="journal article" date="2019" name="Int. J. Syst. Evol. Microbiol.">
        <title>The Global Catalogue of Microorganisms (GCM) 10K type strain sequencing project: providing services to taxonomists for standard genome sequencing and annotation.</title>
        <authorList>
            <consortium name="The Broad Institute Genomics Platform"/>
            <consortium name="The Broad Institute Genome Sequencing Center for Infectious Disease"/>
            <person name="Wu L."/>
            <person name="Ma J."/>
        </authorList>
    </citation>
    <scope>NUCLEOTIDE SEQUENCE [LARGE SCALE GENOMIC DNA]</scope>
    <source>
        <strain evidence="5">CGMCC 4.7426</strain>
    </source>
</reference>
<evidence type="ECO:0000259" key="3">
    <source>
        <dbReference type="Pfam" id="PF02557"/>
    </source>
</evidence>
<dbReference type="SUPFAM" id="SSF47090">
    <property type="entry name" value="PGBD-like"/>
    <property type="match status" value="1"/>
</dbReference>
<dbReference type="InterPro" id="IPR052179">
    <property type="entry name" value="DD-CPase-like"/>
</dbReference>
<feature type="domain" description="D-alanyl-D-alanine carboxypeptidase-like core" evidence="3">
    <location>
        <begin position="260"/>
        <end position="388"/>
    </location>
</feature>
<dbReference type="CDD" id="cd14852">
    <property type="entry name" value="LD-carboxypeptidase"/>
    <property type="match status" value="1"/>
</dbReference>
<dbReference type="Pfam" id="PF01471">
    <property type="entry name" value="PG_binding_1"/>
    <property type="match status" value="1"/>
</dbReference>
<dbReference type="InterPro" id="IPR009045">
    <property type="entry name" value="Zn_M74/Hedgehog-like"/>
</dbReference>